<sequence length="71" mass="7652">MQYVVPYGGERLDRIAKKVLQTEREGTVEALLTANPGLAHLASAIVPAGTIITVPEDFAPARTADFTLAWE</sequence>
<dbReference type="RefSeq" id="WP_072493223.1">
    <property type="nucleotide sequence ID" value="NZ_SGNY01000001.1"/>
</dbReference>
<gene>
    <name evidence="1" type="ORF">EXN68_05165</name>
</gene>
<dbReference type="AlphaFoldDB" id="A0A546XQM9"/>
<protein>
    <submittedName>
        <fullName evidence="1">Phage tail protein</fullName>
    </submittedName>
</protein>
<proteinExistence type="predicted"/>
<name>A0A546XQM9_RHIRH</name>
<organism evidence="1 2">
    <name type="scientific">Rhizobium rhizogenes</name>
    <name type="common">Agrobacterium rhizogenes</name>
    <dbReference type="NCBI Taxonomy" id="359"/>
    <lineage>
        <taxon>Bacteria</taxon>
        <taxon>Pseudomonadati</taxon>
        <taxon>Pseudomonadota</taxon>
        <taxon>Alphaproteobacteria</taxon>
        <taxon>Hyphomicrobiales</taxon>
        <taxon>Rhizobiaceae</taxon>
        <taxon>Rhizobium/Agrobacterium group</taxon>
        <taxon>Rhizobium</taxon>
    </lineage>
</organism>
<evidence type="ECO:0000313" key="1">
    <source>
        <dbReference type="EMBL" id="TRB03035.1"/>
    </source>
</evidence>
<dbReference type="Pfam" id="PF05489">
    <property type="entry name" value="Phage_tail_X"/>
    <property type="match status" value="1"/>
</dbReference>
<dbReference type="Proteomes" id="UP000315434">
    <property type="component" value="Unassembled WGS sequence"/>
</dbReference>
<accession>A0A546XQM9</accession>
<evidence type="ECO:0000313" key="2">
    <source>
        <dbReference type="Proteomes" id="UP000315434"/>
    </source>
</evidence>
<reference evidence="1 2" key="1">
    <citation type="journal article" date="2019" name="Appl. Microbiol. Biotechnol.">
        <title>Differential efficiency of wild type rhizogenic strains for rol gene transformation of plants.</title>
        <authorList>
            <person name="Desmet S."/>
            <person name="De Keyser E."/>
            <person name="Van Vaerenbergh J."/>
            <person name="Baeyen S."/>
            <person name="Van Huylenbroeck J."/>
            <person name="Geelen D."/>
            <person name="Dhooghe E."/>
        </authorList>
    </citation>
    <scope>NUCLEOTIDE SEQUENCE [LARGE SCALE GENOMIC DNA]</scope>
    <source>
        <strain evidence="1 2">GBBC3284</strain>
    </source>
</reference>
<dbReference type="OrthoDB" id="8759063at2"/>
<dbReference type="InterPro" id="IPR008861">
    <property type="entry name" value="GpX-like"/>
</dbReference>
<comment type="caution">
    <text evidence="1">The sequence shown here is derived from an EMBL/GenBank/DDBJ whole genome shotgun (WGS) entry which is preliminary data.</text>
</comment>
<dbReference type="EMBL" id="SGNY01000001">
    <property type="protein sequence ID" value="TRB03035.1"/>
    <property type="molecule type" value="Genomic_DNA"/>
</dbReference>